<dbReference type="GO" id="GO:0016020">
    <property type="term" value="C:membrane"/>
    <property type="evidence" value="ECO:0007669"/>
    <property type="project" value="InterPro"/>
</dbReference>
<dbReference type="Gene3D" id="2.70.170.10">
    <property type="entry name" value="Neurotransmitter-gated ion-channel ligand-binding domain"/>
    <property type="match status" value="1"/>
</dbReference>
<dbReference type="WBParaSite" id="PSAMB.scaffold3251size19074.g20841.t1">
    <property type="protein sequence ID" value="PSAMB.scaffold3251size19074.g20841.t1"/>
    <property type="gene ID" value="PSAMB.scaffold3251size19074.g20841"/>
</dbReference>
<name>A0A914W8H0_9BILA</name>
<reference evidence="5" key="1">
    <citation type="submission" date="2022-11" db="UniProtKB">
        <authorList>
            <consortium name="WormBaseParasite"/>
        </authorList>
    </citation>
    <scope>IDENTIFICATION</scope>
</reference>
<feature type="transmembrane region" description="Helical" evidence="1">
    <location>
        <begin position="264"/>
        <end position="284"/>
    </location>
</feature>
<feature type="domain" description="Neurotransmitter-gated ion-channel ligand-binding" evidence="3">
    <location>
        <begin position="29"/>
        <end position="175"/>
    </location>
</feature>
<keyword evidence="1" id="KW-0812">Transmembrane</keyword>
<keyword evidence="2" id="KW-0732">Signal</keyword>
<feature type="transmembrane region" description="Helical" evidence="1">
    <location>
        <begin position="353"/>
        <end position="373"/>
    </location>
</feature>
<feature type="transmembrane region" description="Helical" evidence="1">
    <location>
        <begin position="291"/>
        <end position="316"/>
    </location>
</feature>
<dbReference type="Proteomes" id="UP000887566">
    <property type="component" value="Unplaced"/>
</dbReference>
<dbReference type="GO" id="GO:0004888">
    <property type="term" value="F:transmembrane signaling receptor activity"/>
    <property type="evidence" value="ECO:0007669"/>
    <property type="project" value="InterPro"/>
</dbReference>
<sequence>MILLSLHVAFIISITANGQQEAPTSDMARLKSDLFKDYDHAKPAKGTIVYLVFVPTFMQPSETEEVMFVTGQMFIYWHDTRLVWAPEAYNGITKFQYYGADRLNNINIWVPKIIATTVDGFDYRLVRLHLAWLVVHSYGLVEVQLNWGDEISCVHDHASFPYDQNNCSVSFHSIAPTMSGTDGWQFELQAGTITESSILYQHTATALPLVANGFSLLECTFDTWYHNFAYRNGSTERPDEESRRKFWIMEFVRLRIALIRRSPWFSGLFKVPLVGLNLLTTAGVCSSRRTLAAFLLAANILLHAILISGFLAIAPLGESLPAYGWLAASSLVINCFALIYRLSPESIYDKGRVSTAVISGVICALTILATLLYA</sequence>
<feature type="transmembrane region" description="Helical" evidence="1">
    <location>
        <begin position="322"/>
        <end position="341"/>
    </location>
</feature>
<dbReference type="InterPro" id="IPR036734">
    <property type="entry name" value="Neur_chan_lig-bd_sf"/>
</dbReference>
<dbReference type="Pfam" id="PF02931">
    <property type="entry name" value="Neur_chan_LBD"/>
    <property type="match status" value="1"/>
</dbReference>
<feature type="signal peptide" evidence="2">
    <location>
        <begin position="1"/>
        <end position="18"/>
    </location>
</feature>
<evidence type="ECO:0000313" key="5">
    <source>
        <dbReference type="WBParaSite" id="PSAMB.scaffold3251size19074.g20841.t1"/>
    </source>
</evidence>
<dbReference type="PANTHER" id="PTHR18945">
    <property type="entry name" value="NEUROTRANSMITTER GATED ION CHANNEL"/>
    <property type="match status" value="1"/>
</dbReference>
<evidence type="ECO:0000313" key="4">
    <source>
        <dbReference type="Proteomes" id="UP000887566"/>
    </source>
</evidence>
<dbReference type="InterPro" id="IPR006202">
    <property type="entry name" value="Neur_chan_lig-bd"/>
</dbReference>
<dbReference type="GO" id="GO:0005230">
    <property type="term" value="F:extracellular ligand-gated monoatomic ion channel activity"/>
    <property type="evidence" value="ECO:0007669"/>
    <property type="project" value="InterPro"/>
</dbReference>
<dbReference type="AlphaFoldDB" id="A0A914W8H0"/>
<keyword evidence="1" id="KW-0472">Membrane</keyword>
<proteinExistence type="predicted"/>
<keyword evidence="1" id="KW-1133">Transmembrane helix</keyword>
<evidence type="ECO:0000256" key="1">
    <source>
        <dbReference type="SAM" id="Phobius"/>
    </source>
</evidence>
<evidence type="ECO:0000256" key="2">
    <source>
        <dbReference type="SAM" id="SignalP"/>
    </source>
</evidence>
<accession>A0A914W8H0</accession>
<evidence type="ECO:0000259" key="3">
    <source>
        <dbReference type="Pfam" id="PF02931"/>
    </source>
</evidence>
<organism evidence="4 5">
    <name type="scientific">Plectus sambesii</name>
    <dbReference type="NCBI Taxonomy" id="2011161"/>
    <lineage>
        <taxon>Eukaryota</taxon>
        <taxon>Metazoa</taxon>
        <taxon>Ecdysozoa</taxon>
        <taxon>Nematoda</taxon>
        <taxon>Chromadorea</taxon>
        <taxon>Plectida</taxon>
        <taxon>Plectina</taxon>
        <taxon>Plectoidea</taxon>
        <taxon>Plectidae</taxon>
        <taxon>Plectus</taxon>
    </lineage>
</organism>
<dbReference type="SUPFAM" id="SSF63712">
    <property type="entry name" value="Nicotinic receptor ligand binding domain-like"/>
    <property type="match status" value="1"/>
</dbReference>
<dbReference type="InterPro" id="IPR006201">
    <property type="entry name" value="Neur_channel"/>
</dbReference>
<protein>
    <submittedName>
        <fullName evidence="5">Neurotransmitter-gated ion-channel ligand-binding domain-containing protein</fullName>
    </submittedName>
</protein>
<feature type="chain" id="PRO_5037631917" evidence="2">
    <location>
        <begin position="19"/>
        <end position="374"/>
    </location>
</feature>
<keyword evidence="4" id="KW-1185">Reference proteome</keyword>